<feature type="non-terminal residue" evidence="5">
    <location>
        <position position="165"/>
    </location>
</feature>
<dbReference type="EMBL" id="CAMKVN010004695">
    <property type="protein sequence ID" value="CAI2187560.1"/>
    <property type="molecule type" value="Genomic_DNA"/>
</dbReference>
<keyword evidence="6" id="KW-1185">Reference proteome</keyword>
<dbReference type="AlphaFoldDB" id="A0A9W4T006"/>
<protein>
    <submittedName>
        <fullName evidence="5">20073_t:CDS:1</fullName>
    </submittedName>
</protein>
<name>A0A9W4T006_9GLOM</name>
<dbReference type="InterPro" id="IPR027806">
    <property type="entry name" value="HARBI1_dom"/>
</dbReference>
<reference evidence="5" key="1">
    <citation type="submission" date="2022-08" db="EMBL/GenBank/DDBJ databases">
        <authorList>
            <person name="Kallberg Y."/>
            <person name="Tangrot J."/>
            <person name="Rosling A."/>
        </authorList>
    </citation>
    <scope>NUCLEOTIDE SEQUENCE</scope>
    <source>
        <strain evidence="5">Wild A</strain>
    </source>
</reference>
<evidence type="ECO:0000256" key="2">
    <source>
        <dbReference type="ARBA" id="ARBA00022723"/>
    </source>
</evidence>
<keyword evidence="2" id="KW-0479">Metal-binding</keyword>
<evidence type="ECO:0000313" key="6">
    <source>
        <dbReference type="Proteomes" id="UP001153678"/>
    </source>
</evidence>
<evidence type="ECO:0000259" key="4">
    <source>
        <dbReference type="Pfam" id="PF13359"/>
    </source>
</evidence>
<keyword evidence="3" id="KW-1133">Transmembrane helix</keyword>
<evidence type="ECO:0000256" key="1">
    <source>
        <dbReference type="ARBA" id="ARBA00001968"/>
    </source>
</evidence>
<keyword evidence="3" id="KW-0812">Transmembrane</keyword>
<comment type="caution">
    <text evidence="5">The sequence shown here is derived from an EMBL/GenBank/DDBJ whole genome shotgun (WGS) entry which is preliminary data.</text>
</comment>
<evidence type="ECO:0000313" key="5">
    <source>
        <dbReference type="EMBL" id="CAI2187560.1"/>
    </source>
</evidence>
<evidence type="ECO:0000256" key="3">
    <source>
        <dbReference type="SAM" id="Phobius"/>
    </source>
</evidence>
<feature type="transmembrane region" description="Helical" evidence="3">
    <location>
        <begin position="88"/>
        <end position="112"/>
    </location>
</feature>
<proteinExistence type="predicted"/>
<gene>
    <name evidence="5" type="ORF">FWILDA_LOCUS13141</name>
</gene>
<sequence length="165" mass="19362">FPNNHVEFSKIARKLKRKAAVIDSSEKFINIFVGYLSLTHNSRIFYNSLLYHKFSSFSFSVILTNAYILDNADVEQAFRRLKSRFMCLINPLTISIEIAILIVIITCILHNICEERQEDIVTYLTNSIRDNLANYLWNKKIQRDVRRNRYNFIGEGDEEDSETSK</sequence>
<dbReference type="Proteomes" id="UP001153678">
    <property type="component" value="Unassembled WGS sequence"/>
</dbReference>
<comment type="cofactor">
    <cofactor evidence="1">
        <name>a divalent metal cation</name>
        <dbReference type="ChEBI" id="CHEBI:60240"/>
    </cofactor>
</comment>
<organism evidence="5 6">
    <name type="scientific">Funneliformis geosporum</name>
    <dbReference type="NCBI Taxonomy" id="1117311"/>
    <lineage>
        <taxon>Eukaryota</taxon>
        <taxon>Fungi</taxon>
        <taxon>Fungi incertae sedis</taxon>
        <taxon>Mucoromycota</taxon>
        <taxon>Glomeromycotina</taxon>
        <taxon>Glomeromycetes</taxon>
        <taxon>Glomerales</taxon>
        <taxon>Glomeraceae</taxon>
        <taxon>Funneliformis</taxon>
    </lineage>
</organism>
<feature type="domain" description="DDE Tnp4" evidence="4">
    <location>
        <begin position="74"/>
        <end position="111"/>
    </location>
</feature>
<dbReference type="Pfam" id="PF13359">
    <property type="entry name" value="DDE_Tnp_4"/>
    <property type="match status" value="1"/>
</dbReference>
<keyword evidence="3" id="KW-0472">Membrane</keyword>
<accession>A0A9W4T006</accession>
<dbReference type="GO" id="GO:0046872">
    <property type="term" value="F:metal ion binding"/>
    <property type="evidence" value="ECO:0007669"/>
    <property type="project" value="UniProtKB-KW"/>
</dbReference>
<dbReference type="OrthoDB" id="2422321at2759"/>